<dbReference type="InterPro" id="IPR040383">
    <property type="entry name" value="HAKAI/CBLL2"/>
</dbReference>
<dbReference type="GO" id="GO:0016567">
    <property type="term" value="P:protein ubiquitination"/>
    <property type="evidence" value="ECO:0007669"/>
    <property type="project" value="InterPro"/>
</dbReference>
<protein>
    <submittedName>
        <fullName evidence="1">Uncharacterized protein</fullName>
    </submittedName>
</protein>
<gene>
    <name evidence="1" type="ORF">MTR67_001770</name>
</gene>
<proteinExistence type="predicted"/>
<reference evidence="1" key="1">
    <citation type="submission" date="2023-08" db="EMBL/GenBank/DDBJ databases">
        <title>A de novo genome assembly of Solanum verrucosum Schlechtendal, a Mexican diploid species geographically isolated from the other diploid A-genome species in potato relatives.</title>
        <authorList>
            <person name="Hosaka K."/>
        </authorList>
    </citation>
    <scope>NUCLEOTIDE SEQUENCE</scope>
    <source>
        <tissue evidence="1">Young leaves</tissue>
    </source>
</reference>
<organism evidence="1 2">
    <name type="scientific">Solanum verrucosum</name>
    <dbReference type="NCBI Taxonomy" id="315347"/>
    <lineage>
        <taxon>Eukaryota</taxon>
        <taxon>Viridiplantae</taxon>
        <taxon>Streptophyta</taxon>
        <taxon>Embryophyta</taxon>
        <taxon>Tracheophyta</taxon>
        <taxon>Spermatophyta</taxon>
        <taxon>Magnoliopsida</taxon>
        <taxon>eudicotyledons</taxon>
        <taxon>Gunneridae</taxon>
        <taxon>Pentapetalae</taxon>
        <taxon>asterids</taxon>
        <taxon>lamiids</taxon>
        <taxon>Solanales</taxon>
        <taxon>Solanaceae</taxon>
        <taxon>Solanoideae</taxon>
        <taxon>Solaneae</taxon>
        <taxon>Solanum</taxon>
    </lineage>
</organism>
<dbReference type="Proteomes" id="UP001234989">
    <property type="component" value="Chromosome 1"/>
</dbReference>
<dbReference type="PANTHER" id="PTHR13480">
    <property type="entry name" value="E3 UBIQUITIN-PROTEIN LIGASE HAKAI-RELATED"/>
    <property type="match status" value="1"/>
</dbReference>
<dbReference type="EMBL" id="CP133612">
    <property type="protein sequence ID" value="WMV08385.1"/>
    <property type="molecule type" value="Genomic_DNA"/>
</dbReference>
<dbReference type="GO" id="GO:0061630">
    <property type="term" value="F:ubiquitin protein ligase activity"/>
    <property type="evidence" value="ECO:0007669"/>
    <property type="project" value="InterPro"/>
</dbReference>
<dbReference type="GO" id="GO:0030155">
    <property type="term" value="P:regulation of cell adhesion"/>
    <property type="evidence" value="ECO:0007669"/>
    <property type="project" value="TreeGrafter"/>
</dbReference>
<evidence type="ECO:0000313" key="1">
    <source>
        <dbReference type="EMBL" id="WMV08385.1"/>
    </source>
</evidence>
<accession>A0AAF0PSG0</accession>
<sequence>MLRILLNKQANESGGVVQRLPLETVKVACPDHFVLADLPVAKSLGSVNPASLLKTVGRRSLRRPDPIGHYVCSVQWRNQHLRQFEINLGNPASEVI</sequence>
<dbReference type="AlphaFoldDB" id="A0AAF0PSG0"/>
<name>A0AAF0PSG0_SOLVR</name>
<dbReference type="PANTHER" id="PTHR13480:SF0">
    <property type="entry name" value="E3 UBIQUITIN-PROTEIN LIGASE HAKAI"/>
    <property type="match status" value="1"/>
</dbReference>
<keyword evidence="2" id="KW-1185">Reference proteome</keyword>
<evidence type="ECO:0000313" key="2">
    <source>
        <dbReference type="Proteomes" id="UP001234989"/>
    </source>
</evidence>